<organism evidence="6 7">
    <name type="scientific">Paenibacillus gyeongsangnamensis</name>
    <dbReference type="NCBI Taxonomy" id="3388067"/>
    <lineage>
        <taxon>Bacteria</taxon>
        <taxon>Bacillati</taxon>
        <taxon>Bacillota</taxon>
        <taxon>Bacilli</taxon>
        <taxon>Bacillales</taxon>
        <taxon>Paenibacillaceae</taxon>
        <taxon>Paenibacillus</taxon>
    </lineage>
</organism>
<evidence type="ECO:0000313" key="7">
    <source>
        <dbReference type="Proteomes" id="UP001527882"/>
    </source>
</evidence>
<dbReference type="InterPro" id="IPR003961">
    <property type="entry name" value="FN3_dom"/>
</dbReference>
<evidence type="ECO:0000313" key="6">
    <source>
        <dbReference type="EMBL" id="MCZ8515497.1"/>
    </source>
</evidence>
<evidence type="ECO:0000259" key="5">
    <source>
        <dbReference type="PROSITE" id="PS50853"/>
    </source>
</evidence>
<dbReference type="PROSITE" id="PS50853">
    <property type="entry name" value="FN3"/>
    <property type="match status" value="1"/>
</dbReference>
<feature type="signal peptide" evidence="4">
    <location>
        <begin position="1"/>
        <end position="36"/>
    </location>
</feature>
<name>A0ABT4QFD0_9BACL</name>
<dbReference type="InterPro" id="IPR014895">
    <property type="entry name" value="Alginate_lyase_2"/>
</dbReference>
<keyword evidence="3 4" id="KW-0732">Signal</keyword>
<dbReference type="InterPro" id="IPR013320">
    <property type="entry name" value="ConA-like_dom_sf"/>
</dbReference>
<dbReference type="Pfam" id="PF24517">
    <property type="entry name" value="CBM96"/>
    <property type="match status" value="1"/>
</dbReference>
<dbReference type="Gene3D" id="2.60.40.10">
    <property type="entry name" value="Immunoglobulins"/>
    <property type="match status" value="1"/>
</dbReference>
<sequence length="511" mass="53969">MAKHDFHSMSMKKLLVFLLSALMIFSFTNVPPHAYASSIALTPTDDTYVYEGTNAGTNYGSSTTLAVKTASGSNRYAYLKFNLSSVASVSSAKLRVYGSASASTTLNAYSTTDSWSESTLTWNNKPAVGNLINGIPINTTVMYNEIDVTSYVQAQLAGVKIASFVLEETVGKYSTFNSKESGSNIPQLVIEQGVGSGDTQPPTAPANLTATATSSSQINLSWTASTDNVSVNGYNIYRNGTQVGISTSTSYSDTGLSASTSYSYTVKAYDAASNVSSASNTASATTAAGSGAIIDYHIWALQQPDGSTISSSQLVSGYSSPYFYKASDGGQAFMDPKTGATTSGSVHPRSELREQTTGGANAAWSWTGTNTMTNTAAVTLQGGGTSGKTTIAQVFDSTDSIPLCELEYTATPNSSGGNFQILYEEAKGAGTNIYFNNTAALNSKFTYELSLSGGVLTVYINGQQVYSRTPSYSGKQFYFKCGDYDQTATSGTVTTTPYTIVELYYVNVVHQ</sequence>
<dbReference type="SUPFAM" id="SSF49899">
    <property type="entry name" value="Concanavalin A-like lectins/glucanases"/>
    <property type="match status" value="1"/>
</dbReference>
<dbReference type="InterPro" id="IPR036116">
    <property type="entry name" value="FN3_sf"/>
</dbReference>
<dbReference type="InterPro" id="IPR013783">
    <property type="entry name" value="Ig-like_fold"/>
</dbReference>
<dbReference type="InterPro" id="IPR055372">
    <property type="entry name" value="CBM96"/>
</dbReference>
<comment type="subcellular location">
    <subcellularLocation>
        <location evidence="1">Secreted</location>
    </subcellularLocation>
</comment>
<evidence type="ECO:0000256" key="3">
    <source>
        <dbReference type="ARBA" id="ARBA00022729"/>
    </source>
</evidence>
<proteinExistence type="predicted"/>
<dbReference type="RefSeq" id="WP_269884018.1">
    <property type="nucleotide sequence ID" value="NZ_JAQAGZ010000017.1"/>
</dbReference>
<keyword evidence="6" id="KW-0456">Lyase</keyword>
<evidence type="ECO:0000256" key="1">
    <source>
        <dbReference type="ARBA" id="ARBA00004613"/>
    </source>
</evidence>
<protein>
    <submittedName>
        <fullName evidence="6">Polysaccharide lyase family 7 protein</fullName>
    </submittedName>
</protein>
<dbReference type="EMBL" id="JAQAGZ010000017">
    <property type="protein sequence ID" value="MCZ8515497.1"/>
    <property type="molecule type" value="Genomic_DNA"/>
</dbReference>
<dbReference type="SUPFAM" id="SSF49265">
    <property type="entry name" value="Fibronectin type III"/>
    <property type="match status" value="1"/>
</dbReference>
<dbReference type="Pfam" id="PF08787">
    <property type="entry name" value="Alginate_lyase2"/>
    <property type="match status" value="1"/>
</dbReference>
<comment type="caution">
    <text evidence="6">The sequence shown here is derived from an EMBL/GenBank/DDBJ whole genome shotgun (WGS) entry which is preliminary data.</text>
</comment>
<gene>
    <name evidence="6" type="ORF">O9H85_24440</name>
</gene>
<keyword evidence="7" id="KW-1185">Reference proteome</keyword>
<feature type="chain" id="PRO_5046196231" evidence="4">
    <location>
        <begin position="37"/>
        <end position="511"/>
    </location>
</feature>
<dbReference type="Proteomes" id="UP001527882">
    <property type="component" value="Unassembled WGS sequence"/>
</dbReference>
<dbReference type="SMART" id="SM00060">
    <property type="entry name" value="FN3"/>
    <property type="match status" value="1"/>
</dbReference>
<keyword evidence="2" id="KW-0964">Secreted</keyword>
<dbReference type="Gene3D" id="2.60.120.200">
    <property type="match status" value="1"/>
</dbReference>
<dbReference type="GO" id="GO:0016829">
    <property type="term" value="F:lyase activity"/>
    <property type="evidence" value="ECO:0007669"/>
    <property type="project" value="UniProtKB-KW"/>
</dbReference>
<accession>A0ABT4QFD0</accession>
<evidence type="ECO:0000256" key="4">
    <source>
        <dbReference type="SAM" id="SignalP"/>
    </source>
</evidence>
<reference evidence="6 7" key="1">
    <citation type="submission" date="2022-12" db="EMBL/GenBank/DDBJ databases">
        <title>Draft genome sequence of Paenibacillus sp. dW9.</title>
        <authorList>
            <person name="Choi E.-W."/>
            <person name="Kim D.-U."/>
        </authorList>
    </citation>
    <scope>NUCLEOTIDE SEQUENCE [LARGE SCALE GENOMIC DNA]</scope>
    <source>
        <strain evidence="7">dW9</strain>
    </source>
</reference>
<evidence type="ECO:0000256" key="2">
    <source>
        <dbReference type="ARBA" id="ARBA00022525"/>
    </source>
</evidence>
<dbReference type="CDD" id="cd00063">
    <property type="entry name" value="FN3"/>
    <property type="match status" value="1"/>
</dbReference>
<dbReference type="Pfam" id="PF00041">
    <property type="entry name" value="fn3"/>
    <property type="match status" value="1"/>
</dbReference>
<feature type="domain" description="Fibronectin type-III" evidence="5">
    <location>
        <begin position="204"/>
        <end position="289"/>
    </location>
</feature>
<dbReference type="NCBIfam" id="NF033679">
    <property type="entry name" value="DNRLRE_dom"/>
    <property type="match status" value="1"/>
</dbReference>